<proteinExistence type="predicted"/>
<comment type="caution">
    <text evidence="1">The sequence shown here is derived from an EMBL/GenBank/DDBJ whole genome shotgun (WGS) entry which is preliminary data.</text>
</comment>
<gene>
    <name evidence="1" type="ORF">H6G97_02380</name>
</gene>
<dbReference type="Proteomes" id="UP000623440">
    <property type="component" value="Unassembled WGS sequence"/>
</dbReference>
<protein>
    <submittedName>
        <fullName evidence="1">Uncharacterized protein</fullName>
    </submittedName>
</protein>
<keyword evidence="2" id="KW-1185">Reference proteome</keyword>
<dbReference type="RefSeq" id="WP_190939124.1">
    <property type="nucleotide sequence ID" value="NZ_JACJSI010000003.1"/>
</dbReference>
<evidence type="ECO:0000313" key="1">
    <source>
        <dbReference type="EMBL" id="MBD2528466.1"/>
    </source>
</evidence>
<name>A0ABR8DGA7_9NOSO</name>
<reference evidence="1 2" key="1">
    <citation type="journal article" date="2020" name="ISME J.">
        <title>Comparative genomics reveals insights into cyanobacterial evolution and habitat adaptation.</title>
        <authorList>
            <person name="Chen M.Y."/>
            <person name="Teng W.K."/>
            <person name="Zhao L."/>
            <person name="Hu C.X."/>
            <person name="Zhou Y.K."/>
            <person name="Han B.P."/>
            <person name="Song L.R."/>
            <person name="Shu W.S."/>
        </authorList>
    </citation>
    <scope>NUCLEOTIDE SEQUENCE [LARGE SCALE GENOMIC DNA]</scope>
    <source>
        <strain evidence="1 2">FACHB-838</strain>
    </source>
</reference>
<evidence type="ECO:0000313" key="2">
    <source>
        <dbReference type="Proteomes" id="UP000623440"/>
    </source>
</evidence>
<sequence length="115" mass="13631">MSEQCSFTRFKIKDGNLFSPSYIQDWYNIYIVKTCPSCVVAHDEVSGSRKYIFEAFVKWSIKLDDPQRRELISLLGNGEEYRDFRLVIMSESSAAVTKYWEVRKELEEEEQEGRR</sequence>
<organism evidence="1 2">
    <name type="scientific">Nostoc flagelliforme FACHB-838</name>
    <dbReference type="NCBI Taxonomy" id="2692904"/>
    <lineage>
        <taxon>Bacteria</taxon>
        <taxon>Bacillati</taxon>
        <taxon>Cyanobacteriota</taxon>
        <taxon>Cyanophyceae</taxon>
        <taxon>Nostocales</taxon>
        <taxon>Nostocaceae</taxon>
        <taxon>Nostoc</taxon>
    </lineage>
</organism>
<dbReference type="EMBL" id="JACJSI010000003">
    <property type="protein sequence ID" value="MBD2528466.1"/>
    <property type="molecule type" value="Genomic_DNA"/>
</dbReference>
<accession>A0ABR8DGA7</accession>